<evidence type="ECO:0000259" key="1">
    <source>
        <dbReference type="PROSITE" id="PS51186"/>
    </source>
</evidence>
<dbReference type="InterPro" id="IPR000182">
    <property type="entry name" value="GNAT_dom"/>
</dbReference>
<dbReference type="PROSITE" id="PS51186">
    <property type="entry name" value="GNAT"/>
    <property type="match status" value="1"/>
</dbReference>
<gene>
    <name evidence="2" type="ORF">S01H1_11818</name>
</gene>
<dbReference type="CDD" id="cd04301">
    <property type="entry name" value="NAT_SF"/>
    <property type="match status" value="1"/>
</dbReference>
<feature type="domain" description="N-acetyltransferase" evidence="1">
    <location>
        <begin position="1"/>
        <end position="152"/>
    </location>
</feature>
<dbReference type="SUPFAM" id="SSF55729">
    <property type="entry name" value="Acyl-CoA N-acyltransferases (Nat)"/>
    <property type="match status" value="1"/>
</dbReference>
<reference evidence="2" key="1">
    <citation type="journal article" date="2014" name="Front. Microbiol.">
        <title>High frequency of phylogenetically diverse reductive dehalogenase-homologous genes in deep subseafloor sedimentary metagenomes.</title>
        <authorList>
            <person name="Kawai M."/>
            <person name="Futagami T."/>
            <person name="Toyoda A."/>
            <person name="Takaki Y."/>
            <person name="Nishi S."/>
            <person name="Hori S."/>
            <person name="Arai W."/>
            <person name="Tsubouchi T."/>
            <person name="Morono Y."/>
            <person name="Uchiyama I."/>
            <person name="Ito T."/>
            <person name="Fujiyama A."/>
            <person name="Inagaki F."/>
            <person name="Takami H."/>
        </authorList>
    </citation>
    <scope>NUCLEOTIDE SEQUENCE</scope>
    <source>
        <strain evidence="2">Expedition CK06-06</strain>
    </source>
</reference>
<dbReference type="Gene3D" id="3.40.630.30">
    <property type="match status" value="1"/>
</dbReference>
<comment type="caution">
    <text evidence="2">The sequence shown here is derived from an EMBL/GenBank/DDBJ whole genome shotgun (WGS) entry which is preliminary data.</text>
</comment>
<name>X0SMY1_9ZZZZ</name>
<protein>
    <recommendedName>
        <fullName evidence="1">N-acetyltransferase domain-containing protein</fullName>
    </recommendedName>
</protein>
<dbReference type="GO" id="GO:0005737">
    <property type="term" value="C:cytoplasm"/>
    <property type="evidence" value="ECO:0007669"/>
    <property type="project" value="TreeGrafter"/>
</dbReference>
<dbReference type="Pfam" id="PF13302">
    <property type="entry name" value="Acetyltransf_3"/>
    <property type="match status" value="1"/>
</dbReference>
<sequence length="161" mass="18631">MTDDDAEDIFEYASNPEVSRFVGWEAHKTIQDSRDFLNKVLGKYANYEVAEWAVVYKQENKVIGTCGYLHWGFEQARAEIGYVLGREYWNQGLTTEAVREVIRFGFAAMQLNRIQAICEVDNIASGRVLEKAGMQLEGILRQYIQYKDKPLDMKMYSVIRP</sequence>
<evidence type="ECO:0000313" key="2">
    <source>
        <dbReference type="EMBL" id="GAF82414.1"/>
    </source>
</evidence>
<dbReference type="InterPro" id="IPR016181">
    <property type="entry name" value="Acyl_CoA_acyltransferase"/>
</dbReference>
<dbReference type="PANTHER" id="PTHR43792:SF9">
    <property type="entry name" value="RIBOSOMAL-PROTEIN-ALANINE ACETYLTRANSFERASE"/>
    <property type="match status" value="1"/>
</dbReference>
<proteinExistence type="predicted"/>
<dbReference type="GO" id="GO:0008999">
    <property type="term" value="F:protein-N-terminal-alanine acetyltransferase activity"/>
    <property type="evidence" value="ECO:0007669"/>
    <property type="project" value="TreeGrafter"/>
</dbReference>
<dbReference type="AlphaFoldDB" id="X0SMY1"/>
<dbReference type="EMBL" id="BARS01006040">
    <property type="protein sequence ID" value="GAF82414.1"/>
    <property type="molecule type" value="Genomic_DNA"/>
</dbReference>
<dbReference type="PANTHER" id="PTHR43792">
    <property type="entry name" value="GNAT FAMILY, PUTATIVE (AFU_ORTHOLOGUE AFUA_3G00765)-RELATED-RELATED"/>
    <property type="match status" value="1"/>
</dbReference>
<organism evidence="2">
    <name type="scientific">marine sediment metagenome</name>
    <dbReference type="NCBI Taxonomy" id="412755"/>
    <lineage>
        <taxon>unclassified sequences</taxon>
        <taxon>metagenomes</taxon>
        <taxon>ecological metagenomes</taxon>
    </lineage>
</organism>
<dbReference type="InterPro" id="IPR051531">
    <property type="entry name" value="N-acetyltransferase"/>
</dbReference>
<accession>X0SMY1</accession>